<dbReference type="Proteomes" id="UP000599312">
    <property type="component" value="Unassembled WGS sequence"/>
</dbReference>
<feature type="chain" id="PRO_5037219930" evidence="2">
    <location>
        <begin position="24"/>
        <end position="260"/>
    </location>
</feature>
<protein>
    <submittedName>
        <fullName evidence="3">Uncharacterized protein</fullName>
    </submittedName>
</protein>
<proteinExistence type="predicted"/>
<keyword evidence="4" id="KW-1185">Reference proteome</keyword>
<feature type="transmembrane region" description="Helical" evidence="1">
    <location>
        <begin position="225"/>
        <end position="247"/>
    </location>
</feature>
<feature type="signal peptide" evidence="2">
    <location>
        <begin position="1"/>
        <end position="23"/>
    </location>
</feature>
<sequence>MRYLSVFILASIVFAAASFPAFAHRPYFTHVEKILLPNGELGEVRLLSGDGIFGPDPVRALILDAQGRLLARSPKSVVMALSCQAGGGCLIVDLRTNQVLELEPSSFRQGPAVPGLSSEDRDGLWDLEGGSESWGFSLREATAQERAEANDAMARGMKGSLLIIAGLGFVGALFLVPYGRRGEGRSAQVRAILGVVRFTLGFVAFGFFAAISLWLIVIAGVSLDLGFFALASGATTGLAVAALVKVLSAKHNGRRVHQAR</sequence>
<evidence type="ECO:0000313" key="3">
    <source>
        <dbReference type="EMBL" id="MBF9234918.1"/>
    </source>
</evidence>
<comment type="caution">
    <text evidence="3">The sequence shown here is derived from an EMBL/GenBank/DDBJ whole genome shotgun (WGS) entry which is preliminary data.</text>
</comment>
<dbReference type="AlphaFoldDB" id="A0A931BUF3"/>
<keyword evidence="2" id="KW-0732">Signal</keyword>
<evidence type="ECO:0000256" key="2">
    <source>
        <dbReference type="SAM" id="SignalP"/>
    </source>
</evidence>
<gene>
    <name evidence="3" type="ORF">I2H38_16205</name>
</gene>
<feature type="transmembrane region" description="Helical" evidence="1">
    <location>
        <begin position="191"/>
        <end position="219"/>
    </location>
</feature>
<keyword evidence="1" id="KW-1133">Transmembrane helix</keyword>
<feature type="transmembrane region" description="Helical" evidence="1">
    <location>
        <begin position="159"/>
        <end position="179"/>
    </location>
</feature>
<accession>A0A931BUF3</accession>
<evidence type="ECO:0000313" key="4">
    <source>
        <dbReference type="Proteomes" id="UP000599312"/>
    </source>
</evidence>
<organism evidence="3 4">
    <name type="scientific">Microvirga alba</name>
    <dbReference type="NCBI Taxonomy" id="2791025"/>
    <lineage>
        <taxon>Bacteria</taxon>
        <taxon>Pseudomonadati</taxon>
        <taxon>Pseudomonadota</taxon>
        <taxon>Alphaproteobacteria</taxon>
        <taxon>Hyphomicrobiales</taxon>
        <taxon>Methylobacteriaceae</taxon>
        <taxon>Microvirga</taxon>
    </lineage>
</organism>
<keyword evidence="1" id="KW-0472">Membrane</keyword>
<keyword evidence="1" id="KW-0812">Transmembrane</keyword>
<dbReference type="RefSeq" id="WP_196272913.1">
    <property type="nucleotide sequence ID" value="NZ_JADQDO010000009.1"/>
</dbReference>
<name>A0A931BUF3_9HYPH</name>
<evidence type="ECO:0000256" key="1">
    <source>
        <dbReference type="SAM" id="Phobius"/>
    </source>
</evidence>
<reference evidence="3" key="1">
    <citation type="submission" date="2020-11" db="EMBL/GenBank/DDBJ databases">
        <authorList>
            <person name="Kim M.K."/>
        </authorList>
    </citation>
    <scope>NUCLEOTIDE SEQUENCE</scope>
    <source>
        <strain evidence="3">BT350</strain>
    </source>
</reference>
<dbReference type="EMBL" id="JADQDO010000009">
    <property type="protein sequence ID" value="MBF9234918.1"/>
    <property type="molecule type" value="Genomic_DNA"/>
</dbReference>